<feature type="domain" description="Major facilitator superfamily (MFS) profile" evidence="7">
    <location>
        <begin position="10"/>
        <end position="416"/>
    </location>
</feature>
<evidence type="ECO:0000259" key="7">
    <source>
        <dbReference type="PROSITE" id="PS50850"/>
    </source>
</evidence>
<feature type="transmembrane region" description="Helical" evidence="6">
    <location>
        <begin position="389"/>
        <end position="411"/>
    </location>
</feature>
<dbReference type="InterPro" id="IPR020846">
    <property type="entry name" value="MFS_dom"/>
</dbReference>
<dbReference type="PROSITE" id="PS50850">
    <property type="entry name" value="MFS"/>
    <property type="match status" value="1"/>
</dbReference>
<feature type="transmembrane region" description="Helical" evidence="6">
    <location>
        <begin position="170"/>
        <end position="190"/>
    </location>
</feature>
<evidence type="ECO:0000256" key="4">
    <source>
        <dbReference type="ARBA" id="ARBA00022989"/>
    </source>
</evidence>
<protein>
    <submittedName>
        <fullName evidence="8">MFS transporter</fullName>
    </submittedName>
</protein>
<feature type="transmembrane region" description="Helical" evidence="6">
    <location>
        <begin position="76"/>
        <end position="94"/>
    </location>
</feature>
<evidence type="ECO:0000256" key="6">
    <source>
        <dbReference type="SAM" id="Phobius"/>
    </source>
</evidence>
<evidence type="ECO:0000256" key="5">
    <source>
        <dbReference type="ARBA" id="ARBA00023136"/>
    </source>
</evidence>
<feature type="transmembrane region" description="Helical" evidence="6">
    <location>
        <begin position="7"/>
        <end position="23"/>
    </location>
</feature>
<dbReference type="InterPro" id="IPR011701">
    <property type="entry name" value="MFS"/>
</dbReference>
<proteinExistence type="predicted"/>
<evidence type="ECO:0000256" key="1">
    <source>
        <dbReference type="ARBA" id="ARBA00004141"/>
    </source>
</evidence>
<dbReference type="PANTHER" id="PTHR43791:SF36">
    <property type="entry name" value="TRANSPORTER, PUTATIVE (AFU_ORTHOLOGUE AFUA_6G08340)-RELATED"/>
    <property type="match status" value="1"/>
</dbReference>
<comment type="caution">
    <text evidence="8">The sequence shown here is derived from an EMBL/GenBank/DDBJ whole genome shotgun (WGS) entry which is preliminary data.</text>
</comment>
<feature type="transmembrane region" description="Helical" evidence="6">
    <location>
        <begin position="235"/>
        <end position="257"/>
    </location>
</feature>
<evidence type="ECO:0000256" key="2">
    <source>
        <dbReference type="ARBA" id="ARBA00022448"/>
    </source>
</evidence>
<feature type="transmembrane region" description="Helical" evidence="6">
    <location>
        <begin position="134"/>
        <end position="158"/>
    </location>
</feature>
<dbReference type="Pfam" id="PF07690">
    <property type="entry name" value="MFS_1"/>
    <property type="match status" value="1"/>
</dbReference>
<organism evidence="8 9">
    <name type="scientific">Roseomonas elaeocarpi</name>
    <dbReference type="NCBI Taxonomy" id="907779"/>
    <lineage>
        <taxon>Bacteria</taxon>
        <taxon>Pseudomonadati</taxon>
        <taxon>Pseudomonadota</taxon>
        <taxon>Alphaproteobacteria</taxon>
        <taxon>Acetobacterales</taxon>
        <taxon>Roseomonadaceae</taxon>
        <taxon>Roseomonas</taxon>
    </lineage>
</organism>
<accession>A0ABV6JLS0</accession>
<dbReference type="EMBL" id="JBHLUN010000001">
    <property type="protein sequence ID" value="MFC0406661.1"/>
    <property type="molecule type" value="Genomic_DNA"/>
</dbReference>
<comment type="subcellular location">
    <subcellularLocation>
        <location evidence="1">Membrane</location>
        <topology evidence="1">Multi-pass membrane protein</topology>
    </subcellularLocation>
</comment>
<feature type="transmembrane region" description="Helical" evidence="6">
    <location>
        <begin position="326"/>
        <end position="348"/>
    </location>
</feature>
<keyword evidence="3 6" id="KW-0812">Transmembrane</keyword>
<dbReference type="RefSeq" id="WP_377042336.1">
    <property type="nucleotide sequence ID" value="NZ_JBHLUN010000001.1"/>
</dbReference>
<feature type="transmembrane region" description="Helical" evidence="6">
    <location>
        <begin position="269"/>
        <end position="289"/>
    </location>
</feature>
<feature type="transmembrane region" description="Helical" evidence="6">
    <location>
        <begin position="43"/>
        <end position="64"/>
    </location>
</feature>
<dbReference type="SUPFAM" id="SSF103473">
    <property type="entry name" value="MFS general substrate transporter"/>
    <property type="match status" value="1"/>
</dbReference>
<dbReference type="InterPro" id="IPR036259">
    <property type="entry name" value="MFS_trans_sf"/>
</dbReference>
<keyword evidence="9" id="KW-1185">Reference proteome</keyword>
<feature type="transmembrane region" description="Helical" evidence="6">
    <location>
        <begin position="360"/>
        <end position="383"/>
    </location>
</feature>
<evidence type="ECO:0000313" key="8">
    <source>
        <dbReference type="EMBL" id="MFC0406661.1"/>
    </source>
</evidence>
<reference evidence="8 9" key="1">
    <citation type="submission" date="2024-09" db="EMBL/GenBank/DDBJ databases">
        <authorList>
            <person name="Sun Q."/>
            <person name="Mori K."/>
        </authorList>
    </citation>
    <scope>NUCLEOTIDE SEQUENCE [LARGE SCALE GENOMIC DNA]</scope>
    <source>
        <strain evidence="8 9">TBRC 5777</strain>
    </source>
</reference>
<keyword evidence="4 6" id="KW-1133">Transmembrane helix</keyword>
<feature type="transmembrane region" description="Helical" evidence="6">
    <location>
        <begin position="301"/>
        <end position="320"/>
    </location>
</feature>
<gene>
    <name evidence="8" type="ORF">ACFFGY_00275</name>
</gene>
<keyword evidence="2" id="KW-0813">Transport</keyword>
<evidence type="ECO:0000256" key="3">
    <source>
        <dbReference type="ARBA" id="ARBA00022692"/>
    </source>
</evidence>
<feature type="transmembrane region" description="Helical" evidence="6">
    <location>
        <begin position="100"/>
        <end position="122"/>
    </location>
</feature>
<dbReference type="PANTHER" id="PTHR43791">
    <property type="entry name" value="PERMEASE-RELATED"/>
    <property type="match status" value="1"/>
</dbReference>
<evidence type="ECO:0000313" key="9">
    <source>
        <dbReference type="Proteomes" id="UP001589865"/>
    </source>
</evidence>
<dbReference type="CDD" id="cd17319">
    <property type="entry name" value="MFS_ExuT_GudP_like"/>
    <property type="match status" value="1"/>
</dbReference>
<dbReference type="Gene3D" id="1.20.1250.20">
    <property type="entry name" value="MFS general substrate transporter like domains"/>
    <property type="match status" value="2"/>
</dbReference>
<sequence>MTMRKVVVRLVPFLMLCYFFNLLDRSNIGVAALQMRPQLGLSAAAYGLGGSLFFVGYFLFEVPSNLALQRFGARRWIARIMISWGVMCTLMALIQGPLSFYVLRFLLGIAEAGFFPGIVLFSTYWFPRQYQARIVAAFSMSVPLASFIGSPVSSALLLADGFLGLHGWQWVFVAEGIPTILLGFACLVVLKDRPADAAWLTPAQQSWLTQRLDAEKAGRRTIGHMSLGQLARNPTVWCLAIACAASSAASASLSVWQPQLLKSFGLTNFQAGLVNSIPYGFAAALMMFWGAHSDRTGERRWHTALPLLVIASGFVGVFFSNSSLPLTVALLSCVLVSYSSFKGPFWAFTSQTLSPTTAAAGIAGINAVSNLAGGGMVSLVGAIQDATGSYGAAMLPIVVLALVGASLVLVIGRRRGEPAATGLRQPS</sequence>
<dbReference type="Proteomes" id="UP001589865">
    <property type="component" value="Unassembled WGS sequence"/>
</dbReference>
<name>A0ABV6JLS0_9PROT</name>
<keyword evidence="5 6" id="KW-0472">Membrane</keyword>